<evidence type="ECO:0000256" key="1">
    <source>
        <dbReference type="ARBA" id="ARBA00022714"/>
    </source>
</evidence>
<dbReference type="GO" id="GO:0015036">
    <property type="term" value="F:disulfide oxidoreductase activity"/>
    <property type="evidence" value="ECO:0007669"/>
    <property type="project" value="UniProtKB-ARBA"/>
</dbReference>
<dbReference type="OrthoDB" id="415696at2759"/>
<dbReference type="GO" id="GO:0051537">
    <property type="term" value="F:2 iron, 2 sulfur cluster binding"/>
    <property type="evidence" value="ECO:0007669"/>
    <property type="project" value="UniProtKB-KW"/>
</dbReference>
<proteinExistence type="predicted"/>
<name>A0A177EHR3_9MICR</name>
<evidence type="ECO:0000259" key="6">
    <source>
        <dbReference type="Pfam" id="PF00462"/>
    </source>
</evidence>
<dbReference type="STRING" id="1805483.A0A177EHR3"/>
<dbReference type="CDD" id="cd03028">
    <property type="entry name" value="GRX_PICOT_like"/>
    <property type="match status" value="1"/>
</dbReference>
<organism evidence="7 8">
    <name type="scientific">Nematocida displodere</name>
    <dbReference type="NCBI Taxonomy" id="1805483"/>
    <lineage>
        <taxon>Eukaryota</taxon>
        <taxon>Fungi</taxon>
        <taxon>Fungi incertae sedis</taxon>
        <taxon>Microsporidia</taxon>
        <taxon>Nematocida</taxon>
    </lineage>
</organism>
<protein>
    <submittedName>
        <fullName evidence="7">Monothiol glutaredoxin</fullName>
    </submittedName>
</protein>
<dbReference type="PANTHER" id="PTHR10293">
    <property type="entry name" value="GLUTAREDOXIN FAMILY MEMBER"/>
    <property type="match status" value="1"/>
</dbReference>
<evidence type="ECO:0000256" key="3">
    <source>
        <dbReference type="ARBA" id="ARBA00023004"/>
    </source>
</evidence>
<keyword evidence="1" id="KW-0001">2Fe-2S</keyword>
<feature type="domain" description="Glutaredoxin" evidence="6">
    <location>
        <begin position="97"/>
        <end position="163"/>
    </location>
</feature>
<dbReference type="Proteomes" id="UP000185944">
    <property type="component" value="Unassembled WGS sequence"/>
</dbReference>
<gene>
    <name evidence="7" type="ORF">NEDG_01945</name>
</gene>
<dbReference type="PROSITE" id="PS51354">
    <property type="entry name" value="GLUTAREDOXIN_2"/>
    <property type="match status" value="1"/>
</dbReference>
<dbReference type="GO" id="GO:0046872">
    <property type="term" value="F:metal ion binding"/>
    <property type="evidence" value="ECO:0007669"/>
    <property type="project" value="UniProtKB-KW"/>
</dbReference>
<evidence type="ECO:0000313" key="8">
    <source>
        <dbReference type="Proteomes" id="UP000185944"/>
    </source>
</evidence>
<keyword evidence="5" id="KW-0676">Redox-active center</keyword>
<keyword evidence="4" id="KW-0411">Iron-sulfur</keyword>
<dbReference type="VEuPathDB" id="MicrosporidiaDB:NEDG_01945"/>
<dbReference type="PANTHER" id="PTHR10293:SF16">
    <property type="entry name" value="GLUTAREDOXIN-RELATED PROTEIN 5, MITOCHONDRIAL"/>
    <property type="match status" value="1"/>
</dbReference>
<dbReference type="AlphaFoldDB" id="A0A177EHR3"/>
<dbReference type="GeneID" id="93648295"/>
<dbReference type="InterPro" id="IPR004480">
    <property type="entry name" value="Monothiol_GRX-rel"/>
</dbReference>
<keyword evidence="8" id="KW-1185">Reference proteome</keyword>
<sequence>MKKELLEALSQRVSLVHKGMDALPEGAEGFFALDLTNRKEVEDIITSHYGIDAFPVILCFGEVMAVTDLERARKKEAEVNCSFLNAAIKLTQTHPRVLFIKGTPEQPLCKFTKELLAMLHAEGLQREDYQYVNILENDTVREGMKEYSEWPTYPQVYVNHEFIGGLDVLKRVNERGTLAEALGLGPRSLQATGPQGRKATGPQ</sequence>
<dbReference type="Pfam" id="PF00462">
    <property type="entry name" value="Glutaredoxin"/>
    <property type="match status" value="1"/>
</dbReference>
<evidence type="ECO:0000256" key="4">
    <source>
        <dbReference type="ARBA" id="ARBA00023014"/>
    </source>
</evidence>
<evidence type="ECO:0000256" key="2">
    <source>
        <dbReference type="ARBA" id="ARBA00022723"/>
    </source>
</evidence>
<dbReference type="InterPro" id="IPR033658">
    <property type="entry name" value="GRX_PICOT-like"/>
</dbReference>
<comment type="caution">
    <text evidence="7">The sequence shown here is derived from an EMBL/GenBank/DDBJ whole genome shotgun (WGS) entry which is preliminary data.</text>
</comment>
<dbReference type="RefSeq" id="XP_067545093.1">
    <property type="nucleotide sequence ID" value="XM_067689363.1"/>
</dbReference>
<reference evidence="7 8" key="1">
    <citation type="submission" date="2016-02" db="EMBL/GenBank/DDBJ databases">
        <title>Discovery of a natural microsporidian pathogen with a broad tissue tropism in Caenorhabditis elegans.</title>
        <authorList>
            <person name="Luallen R.J."/>
            <person name="Reinke A.W."/>
            <person name="Tong L."/>
            <person name="Botts M.R."/>
            <person name="Felix M.-A."/>
            <person name="Troemel E.R."/>
        </authorList>
    </citation>
    <scope>NUCLEOTIDE SEQUENCE [LARGE SCALE GENOMIC DNA]</scope>
    <source>
        <strain evidence="7 8">JUm2807</strain>
    </source>
</reference>
<accession>A0A177EHR3</accession>
<dbReference type="SUPFAM" id="SSF52833">
    <property type="entry name" value="Thioredoxin-like"/>
    <property type="match status" value="1"/>
</dbReference>
<dbReference type="InterPro" id="IPR002109">
    <property type="entry name" value="Glutaredoxin"/>
</dbReference>
<dbReference type="EMBL" id="LTDL01000016">
    <property type="protein sequence ID" value="OAG31418.1"/>
    <property type="molecule type" value="Genomic_DNA"/>
</dbReference>
<evidence type="ECO:0000256" key="5">
    <source>
        <dbReference type="ARBA" id="ARBA00023284"/>
    </source>
</evidence>
<keyword evidence="3" id="KW-0408">Iron</keyword>
<dbReference type="GO" id="GO:0005739">
    <property type="term" value="C:mitochondrion"/>
    <property type="evidence" value="ECO:0007669"/>
    <property type="project" value="UniProtKB-ARBA"/>
</dbReference>
<dbReference type="Gene3D" id="3.40.30.10">
    <property type="entry name" value="Glutaredoxin"/>
    <property type="match status" value="1"/>
</dbReference>
<evidence type="ECO:0000313" key="7">
    <source>
        <dbReference type="EMBL" id="OAG31418.1"/>
    </source>
</evidence>
<dbReference type="InterPro" id="IPR036249">
    <property type="entry name" value="Thioredoxin-like_sf"/>
</dbReference>
<keyword evidence="2" id="KW-0479">Metal-binding</keyword>